<dbReference type="Proteomes" id="UP000826212">
    <property type="component" value="Chromosome"/>
</dbReference>
<sequence>MYIAEKKKKENIAEYILYLFQIEDLIRSQKFSEDNIRKNIVNQYPVEDLEKEKILHWYLNFAEMMKREHIEESGHMQFVTNQMNDLFEFHTLIVKSNKYPEYHKTYMDIQSILVEIASKMGDQAINEIQVCFSFLYGVVLLKLQKKEISEDTYNVSKQVSSLLGKISLLYNKNQEEELDIY</sequence>
<dbReference type="EMBL" id="CP081303">
    <property type="protein sequence ID" value="QZE13191.1"/>
    <property type="molecule type" value="Genomic_DNA"/>
</dbReference>
<reference evidence="1" key="1">
    <citation type="submission" date="2021-08" db="EMBL/GenBank/DDBJ databases">
        <title>Novel anaerobic bacterium isolated from sea squirt in East Sea, Republic of Korea.</title>
        <authorList>
            <person name="Nguyen T.H."/>
            <person name="Li Z."/>
            <person name="Lee Y.-J."/>
            <person name="Ko J."/>
            <person name="Kim S.-G."/>
        </authorList>
    </citation>
    <scope>NUCLEOTIDE SEQUENCE</scope>
    <source>
        <strain evidence="1">KCTC 25031</strain>
    </source>
</reference>
<organism evidence="1 2">
    <name type="scientific">Halosquirtibacter laminarini</name>
    <dbReference type="NCBI Taxonomy" id="3374600"/>
    <lineage>
        <taxon>Bacteria</taxon>
        <taxon>Pseudomonadati</taxon>
        <taxon>Bacteroidota</taxon>
        <taxon>Bacteroidia</taxon>
        <taxon>Marinilabiliales</taxon>
        <taxon>Prolixibacteraceae</taxon>
        <taxon>Halosquirtibacter</taxon>
    </lineage>
</organism>
<gene>
    <name evidence="1" type="ORF">K4L44_11400</name>
</gene>
<evidence type="ECO:0000313" key="2">
    <source>
        <dbReference type="Proteomes" id="UP000826212"/>
    </source>
</evidence>
<proteinExistence type="predicted"/>
<protein>
    <submittedName>
        <fullName evidence="1">DUF4924 family protein</fullName>
    </submittedName>
</protein>
<evidence type="ECO:0000313" key="1">
    <source>
        <dbReference type="EMBL" id="QZE13191.1"/>
    </source>
</evidence>
<keyword evidence="2" id="KW-1185">Reference proteome</keyword>
<accession>A0AC61NCK4</accession>
<name>A0AC61NCK4_9BACT</name>